<dbReference type="Pfam" id="PF20695">
    <property type="entry name" value="UbiD_N"/>
    <property type="match status" value="1"/>
</dbReference>
<organism evidence="6 7">
    <name type="scientific">Paraburkholderia caballeronis</name>
    <dbReference type="NCBI Taxonomy" id="416943"/>
    <lineage>
        <taxon>Bacteria</taxon>
        <taxon>Pseudomonadati</taxon>
        <taxon>Pseudomonadota</taxon>
        <taxon>Betaproteobacteria</taxon>
        <taxon>Burkholderiales</taxon>
        <taxon>Burkholderiaceae</taxon>
        <taxon>Paraburkholderia</taxon>
    </lineage>
</organism>
<evidence type="ECO:0000256" key="2">
    <source>
        <dbReference type="SAM" id="MobiDB-lite"/>
    </source>
</evidence>
<evidence type="ECO:0000313" key="7">
    <source>
        <dbReference type="Proteomes" id="UP000199120"/>
    </source>
</evidence>
<dbReference type="Proteomes" id="UP000199120">
    <property type="component" value="Unassembled WGS sequence"/>
</dbReference>
<dbReference type="GO" id="GO:0016831">
    <property type="term" value="F:carboxy-lyase activity"/>
    <property type="evidence" value="ECO:0007669"/>
    <property type="project" value="InterPro"/>
</dbReference>
<dbReference type="NCBIfam" id="TIGR00148">
    <property type="entry name" value="UbiD family decarboxylase"/>
    <property type="match status" value="1"/>
</dbReference>
<feature type="domain" description="3-octaprenyl-4-hydroxybenzoate carboxy-lyase-like Rift-related" evidence="3">
    <location>
        <begin position="138"/>
        <end position="338"/>
    </location>
</feature>
<evidence type="ECO:0000256" key="1">
    <source>
        <dbReference type="ARBA" id="ARBA00010021"/>
    </source>
</evidence>
<evidence type="ECO:0000259" key="3">
    <source>
        <dbReference type="Pfam" id="PF01977"/>
    </source>
</evidence>
<dbReference type="InterPro" id="IPR049383">
    <property type="entry name" value="UbiD-like_N"/>
</dbReference>
<dbReference type="InterPro" id="IPR049381">
    <property type="entry name" value="UbiD-like_C"/>
</dbReference>
<dbReference type="SUPFAM" id="SSF50475">
    <property type="entry name" value="FMN-binding split barrel"/>
    <property type="match status" value="1"/>
</dbReference>
<feature type="domain" description="3-octaprenyl-4-hydroxybenzoate carboxy-lyase-like N-terminal" evidence="4">
    <location>
        <begin position="63"/>
        <end position="130"/>
    </location>
</feature>
<dbReference type="InterPro" id="IPR048304">
    <property type="entry name" value="UbiD_Rift_dom"/>
</dbReference>
<feature type="region of interest" description="Disordered" evidence="2">
    <location>
        <begin position="1"/>
        <end position="46"/>
    </location>
</feature>
<reference evidence="7" key="1">
    <citation type="submission" date="2016-10" db="EMBL/GenBank/DDBJ databases">
        <authorList>
            <person name="Varghese N."/>
            <person name="Submissions S."/>
        </authorList>
    </citation>
    <scope>NUCLEOTIDE SEQUENCE [LARGE SCALE GENOMIC DNA]</scope>
    <source>
        <strain evidence="7">LMG 26416</strain>
    </source>
</reference>
<evidence type="ECO:0000313" key="6">
    <source>
        <dbReference type="EMBL" id="SEK31897.1"/>
    </source>
</evidence>
<accession>A0A1H7G305</accession>
<gene>
    <name evidence="6" type="ORF">SAMN05192542_101559</name>
</gene>
<dbReference type="PANTHER" id="PTHR30108">
    <property type="entry name" value="3-OCTAPRENYL-4-HYDROXYBENZOATE CARBOXY-LYASE-RELATED"/>
    <property type="match status" value="1"/>
</dbReference>
<dbReference type="InterPro" id="IPR002830">
    <property type="entry name" value="UbiD"/>
</dbReference>
<evidence type="ECO:0000259" key="5">
    <source>
        <dbReference type="Pfam" id="PF20696"/>
    </source>
</evidence>
<feature type="domain" description="3-octaprenyl-4-hydroxybenzoate carboxy-lyase-like C-terminal" evidence="5">
    <location>
        <begin position="348"/>
        <end position="468"/>
    </location>
</feature>
<evidence type="ECO:0000259" key="4">
    <source>
        <dbReference type="Pfam" id="PF20695"/>
    </source>
</evidence>
<comment type="similarity">
    <text evidence="1">Belongs to the UbiD family.</text>
</comment>
<keyword evidence="7" id="KW-1185">Reference proteome</keyword>
<dbReference type="STRING" id="416943.SAMN05445871_5684"/>
<dbReference type="GO" id="GO:0005737">
    <property type="term" value="C:cytoplasm"/>
    <property type="evidence" value="ECO:0007669"/>
    <property type="project" value="TreeGrafter"/>
</dbReference>
<dbReference type="EMBL" id="FOAJ01000001">
    <property type="protein sequence ID" value="SEK31897.1"/>
    <property type="molecule type" value="Genomic_DNA"/>
</dbReference>
<proteinExistence type="inferred from homology"/>
<dbReference type="Gene3D" id="3.40.1670.10">
    <property type="entry name" value="UbiD C-terminal domain-like"/>
    <property type="match status" value="1"/>
</dbReference>
<name>A0A1H7G305_9BURK</name>
<dbReference type="AlphaFoldDB" id="A0A1H7G305"/>
<dbReference type="Pfam" id="PF01977">
    <property type="entry name" value="UbiD"/>
    <property type="match status" value="1"/>
</dbReference>
<dbReference type="PANTHER" id="PTHR30108:SF21">
    <property type="entry name" value="4-HYDROXYBENZOATE DECARBOXYLASE"/>
    <property type="match status" value="1"/>
</dbReference>
<protein>
    <submittedName>
        <fullName evidence="6">UbiD family decarboxylase</fullName>
    </submittedName>
</protein>
<sequence>MTSVTRAVAAGQPDSSTQTLRTQMREEPRLRPKTAIPSTADGAPAPDLERFSLRRFLESLDDSELERHDAPVDLADIAAIMEGNPRAVWFTRPAGGATSLAGSVAASRTRLAKAFDTTPQRLLDTVRERLRVKGKLVEVSRGEAPVQQVVLTGDDCDFTALPVHLQHDLDGAPYISASIDFAVDPETGWTNVGIRRLMLRGRRTAGIDLVAPSDLRAIAIGHAKRGERTPIAFAVGTHPVDHVGATMRIPADELELVAALRGQPMGVVKCVTNDLLVPADAEFILEGYLDERGHAEPEGPYGEFLGYYGGIKTNPVFHLTAITHRRDAVFQTCTIGGRSMARTDTAQLAALRTEVTVWRALETAVREVKAVYANPATGGMFNVRIAMQQRVPGEARNAIAAVFASLANVKHVFVVDPDIDVFSDEQMDWALATRFQADRDLVLQDNMRAMPLDPSLLGATKTAKAGFDLTLPLLAPGAQRDLEHRVPTPPAYQGARFDSLEAALEHGPKRFSELMAATGTRDGREVVRWLEDTAQHRTIARDAEGRYAFA</sequence>
<feature type="compositionally biased region" description="Polar residues" evidence="2">
    <location>
        <begin position="13"/>
        <end position="22"/>
    </location>
</feature>
<dbReference type="SUPFAM" id="SSF143968">
    <property type="entry name" value="UbiD C-terminal domain-like"/>
    <property type="match status" value="1"/>
</dbReference>
<dbReference type="Pfam" id="PF20696">
    <property type="entry name" value="UbiD_C"/>
    <property type="match status" value="1"/>
</dbReference>